<evidence type="ECO:0000256" key="2">
    <source>
        <dbReference type="SAM" id="SignalP"/>
    </source>
</evidence>
<evidence type="ECO:0000313" key="4">
    <source>
        <dbReference type="RefSeq" id="XP_022328467.1"/>
    </source>
</evidence>
<evidence type="ECO:0000313" key="5">
    <source>
        <dbReference type="RefSeq" id="XP_022328468.1"/>
    </source>
</evidence>
<keyword evidence="2" id="KW-0732">Signal</keyword>
<keyword evidence="1" id="KW-1133">Transmembrane helix</keyword>
<reference evidence="4 5" key="1">
    <citation type="submission" date="2025-04" db="UniProtKB">
        <authorList>
            <consortium name="RefSeq"/>
        </authorList>
    </citation>
    <scope>IDENTIFICATION</scope>
    <source>
        <tissue evidence="4 5">Whole sample</tissue>
    </source>
</reference>
<dbReference type="Proteomes" id="UP000694844">
    <property type="component" value="Chromosome 3"/>
</dbReference>
<proteinExistence type="predicted"/>
<dbReference type="RefSeq" id="XP_022328468.1">
    <property type="nucleotide sequence ID" value="XM_022472760.1"/>
</dbReference>
<keyword evidence="1" id="KW-0472">Membrane</keyword>
<feature type="chain" id="PRO_5044666329" evidence="2">
    <location>
        <begin position="24"/>
        <end position="114"/>
    </location>
</feature>
<evidence type="ECO:0000256" key="1">
    <source>
        <dbReference type="SAM" id="Phobius"/>
    </source>
</evidence>
<keyword evidence="3" id="KW-1185">Reference proteome</keyword>
<dbReference type="KEGG" id="cvn:111127544"/>
<evidence type="ECO:0000313" key="3">
    <source>
        <dbReference type="Proteomes" id="UP000694844"/>
    </source>
</evidence>
<dbReference type="KEGG" id="cvn:111127545"/>
<dbReference type="RefSeq" id="XP_022328467.1">
    <property type="nucleotide sequence ID" value="XM_022472759.1"/>
</dbReference>
<keyword evidence="1" id="KW-0812">Transmembrane</keyword>
<feature type="signal peptide" evidence="2">
    <location>
        <begin position="1"/>
        <end position="23"/>
    </location>
</feature>
<dbReference type="AlphaFoldDB" id="A0A8B8DL19"/>
<dbReference type="GeneID" id="111127545"/>
<accession>A0A8B8DL19</accession>
<name>A0A8B8DL19_CRAVI</name>
<sequence length="114" mass="12185">MSASSMFLILVLAVLSLTGSANSQYYPQTYGQSLYSRPSPSVLLPNQQSDISVVIIPIILIVSVLCIVPILGGSLISVSSRDTMMKMMTRRTTTKMPTTTTTMTTTTTTMGGEG</sequence>
<protein>
    <submittedName>
        <fullName evidence="4">Uncharacterized protein LOC111127544</fullName>
    </submittedName>
    <submittedName>
        <fullName evidence="5">Uncharacterized protein LOC111127545</fullName>
    </submittedName>
</protein>
<gene>
    <name evidence="5" type="primary">LOC111127545</name>
    <name evidence="4" type="synonym">LOC111127544</name>
</gene>
<organism evidence="3 5">
    <name type="scientific">Crassostrea virginica</name>
    <name type="common">Eastern oyster</name>
    <dbReference type="NCBI Taxonomy" id="6565"/>
    <lineage>
        <taxon>Eukaryota</taxon>
        <taxon>Metazoa</taxon>
        <taxon>Spiralia</taxon>
        <taxon>Lophotrochozoa</taxon>
        <taxon>Mollusca</taxon>
        <taxon>Bivalvia</taxon>
        <taxon>Autobranchia</taxon>
        <taxon>Pteriomorphia</taxon>
        <taxon>Ostreida</taxon>
        <taxon>Ostreoidea</taxon>
        <taxon>Ostreidae</taxon>
        <taxon>Crassostrea</taxon>
    </lineage>
</organism>
<feature type="transmembrane region" description="Helical" evidence="1">
    <location>
        <begin position="51"/>
        <end position="78"/>
    </location>
</feature>